<evidence type="ECO:0000313" key="3">
    <source>
        <dbReference type="Proteomes" id="UP001153069"/>
    </source>
</evidence>
<dbReference type="AlphaFoldDB" id="A0A9N8D730"/>
<evidence type="ECO:0000256" key="1">
    <source>
        <dbReference type="SAM" id="MobiDB-lite"/>
    </source>
</evidence>
<dbReference type="EMBL" id="CAICTM010000004">
    <property type="protein sequence ID" value="CAB9496356.1"/>
    <property type="molecule type" value="Genomic_DNA"/>
</dbReference>
<gene>
    <name evidence="2" type="ORF">SEMRO_4_G003310.1</name>
</gene>
<keyword evidence="3" id="KW-1185">Reference proteome</keyword>
<name>A0A9N8D730_9STRA</name>
<feature type="region of interest" description="Disordered" evidence="1">
    <location>
        <begin position="112"/>
        <end position="156"/>
    </location>
</feature>
<protein>
    <submittedName>
        <fullName evidence="2">Uncharacterized protein</fullName>
    </submittedName>
</protein>
<reference evidence="2" key="1">
    <citation type="submission" date="2020-06" db="EMBL/GenBank/DDBJ databases">
        <authorList>
            <consortium name="Plant Systems Biology data submission"/>
        </authorList>
    </citation>
    <scope>NUCLEOTIDE SEQUENCE</scope>
    <source>
        <strain evidence="2">D6</strain>
    </source>
</reference>
<feature type="compositionally biased region" description="Basic and acidic residues" evidence="1">
    <location>
        <begin position="115"/>
        <end position="131"/>
    </location>
</feature>
<sequence>MAVKDAIAILELENVFTQEELKVSLERSLFGCRPDIMVVRGKRGNDTVGLLAIEMKQPVPKEPLRDYPTVVGHAFDHAMAMKAFHVGTDLVLVSSFKESFLCSLKKSDLMTTAPRDQEMKEGANQEMKEKATTTPTSQGQVLPSQSPPNMKSPPKAKSFSHDASLLFLAPRRLKAHELVKLVYTALKIAKKDYRKYEKTIYCLKDQHKYCFPRVLRVTQGEKTCDWGRLEATVGQEIKEGTPRTKKSKPGRYYIVGSLGQGTTLNVFQALNWNGQLVALKVYVNNEKEGGPMTKDDFLKQAESATKTEVENLKDIYSPLLNSRVRAIQILGFWCVVTPFFEPIPQAERTTDQTLGGIREALGRFKKKGKKYQESDIRWHDVGTLMDSAEGGIHFI</sequence>
<evidence type="ECO:0000313" key="2">
    <source>
        <dbReference type="EMBL" id="CAB9496356.1"/>
    </source>
</evidence>
<organism evidence="2 3">
    <name type="scientific">Seminavis robusta</name>
    <dbReference type="NCBI Taxonomy" id="568900"/>
    <lineage>
        <taxon>Eukaryota</taxon>
        <taxon>Sar</taxon>
        <taxon>Stramenopiles</taxon>
        <taxon>Ochrophyta</taxon>
        <taxon>Bacillariophyta</taxon>
        <taxon>Bacillariophyceae</taxon>
        <taxon>Bacillariophycidae</taxon>
        <taxon>Naviculales</taxon>
        <taxon>Naviculaceae</taxon>
        <taxon>Seminavis</taxon>
    </lineage>
</organism>
<feature type="compositionally biased region" description="Polar residues" evidence="1">
    <location>
        <begin position="132"/>
        <end position="149"/>
    </location>
</feature>
<proteinExistence type="predicted"/>
<comment type="caution">
    <text evidence="2">The sequence shown here is derived from an EMBL/GenBank/DDBJ whole genome shotgun (WGS) entry which is preliminary data.</text>
</comment>
<accession>A0A9N8D730</accession>
<dbReference type="Proteomes" id="UP001153069">
    <property type="component" value="Unassembled WGS sequence"/>
</dbReference>